<protein>
    <submittedName>
        <fullName evidence="1">MBL fold metallo-hydrolase</fullName>
    </submittedName>
</protein>
<reference evidence="1" key="1">
    <citation type="submission" date="2021-01" db="EMBL/GenBank/DDBJ databases">
        <authorList>
            <person name="Zhong Y.L."/>
        </authorList>
    </citation>
    <scope>NUCLEOTIDE SEQUENCE</scope>
    <source>
        <strain evidence="1">KCTC 23302</strain>
    </source>
</reference>
<comment type="caution">
    <text evidence="1">The sequence shown here is derived from an EMBL/GenBank/DDBJ whole genome shotgun (WGS) entry which is preliminary data.</text>
</comment>
<dbReference type="PANTHER" id="PTHR43546">
    <property type="entry name" value="UPF0173 METAL-DEPENDENT HYDROLASE MJ1163-RELATED"/>
    <property type="match status" value="1"/>
</dbReference>
<dbReference type="EMBL" id="JAERQJ010000009">
    <property type="protein sequence ID" value="MBL0685494.1"/>
    <property type="molecule type" value="Genomic_DNA"/>
</dbReference>
<dbReference type="InterPro" id="IPR050114">
    <property type="entry name" value="UPF0173_UPF0282_UlaG_hydrolase"/>
</dbReference>
<gene>
    <name evidence="1" type="ORF">JJQ60_18310</name>
</gene>
<organism evidence="1 2">
    <name type="scientific">Aquimarina mytili</name>
    <dbReference type="NCBI Taxonomy" id="874423"/>
    <lineage>
        <taxon>Bacteria</taxon>
        <taxon>Pseudomonadati</taxon>
        <taxon>Bacteroidota</taxon>
        <taxon>Flavobacteriia</taxon>
        <taxon>Flavobacteriales</taxon>
        <taxon>Flavobacteriaceae</taxon>
        <taxon>Aquimarina</taxon>
    </lineage>
</organism>
<proteinExistence type="predicted"/>
<dbReference type="InterPro" id="IPR036866">
    <property type="entry name" value="RibonucZ/Hydroxyglut_hydro"/>
</dbReference>
<dbReference type="AlphaFoldDB" id="A0A937D7G4"/>
<accession>A0A937D7G4</accession>
<dbReference type="PROSITE" id="PS51257">
    <property type="entry name" value="PROKAR_LIPOPROTEIN"/>
    <property type="match status" value="1"/>
</dbReference>
<dbReference type="RefSeq" id="WP_201923649.1">
    <property type="nucleotide sequence ID" value="NZ_BAABAX010000012.1"/>
</dbReference>
<dbReference type="Gene3D" id="3.60.15.10">
    <property type="entry name" value="Ribonuclease Z/Hydroxyacylglutathione hydrolase-like"/>
    <property type="match status" value="1"/>
</dbReference>
<sequence>MKLSPLNIILICFLLISCKSQKKEDTENTNEIEVVPAKEPQKPASDIIIDPIGHGTAIVQWKEKTIYIDPTGGTKAFKGKKLPDLVLITDIHGDHMNIDTLDSLNLSKAEVVVPPAVAEKLPASYTEKLVIINNGETKEIQGISIEAIPMYNLREEALKFHEKGRGNGYVITLGKERIYFSGDTEDIPEMRALKYIDKAFICMNLPYTMTVESAADAVLEFKPVQVYPYHYRGTEGLSDVQKFKEIVSKENPNIEVVQLDWYPN</sequence>
<evidence type="ECO:0000313" key="1">
    <source>
        <dbReference type="EMBL" id="MBL0685494.1"/>
    </source>
</evidence>
<keyword evidence="2" id="KW-1185">Reference proteome</keyword>
<evidence type="ECO:0000313" key="2">
    <source>
        <dbReference type="Proteomes" id="UP000651057"/>
    </source>
</evidence>
<dbReference type="Proteomes" id="UP000651057">
    <property type="component" value="Unassembled WGS sequence"/>
</dbReference>
<dbReference type="PANTHER" id="PTHR43546:SF8">
    <property type="entry name" value="METALLO-BETA-LACTAMASE DOMAIN-CONTAINING PROTEIN"/>
    <property type="match status" value="1"/>
</dbReference>
<dbReference type="Pfam" id="PF13483">
    <property type="entry name" value="Lactamase_B_3"/>
    <property type="match status" value="1"/>
</dbReference>
<dbReference type="SUPFAM" id="SSF56281">
    <property type="entry name" value="Metallo-hydrolase/oxidoreductase"/>
    <property type="match status" value="1"/>
</dbReference>
<name>A0A937D7G4_9FLAO</name>